<protein>
    <recommendedName>
        <fullName evidence="1">Antitoxin SocA-like Panacea domain-containing protein</fullName>
    </recommendedName>
</protein>
<dbReference type="Proteomes" id="UP000194977">
    <property type="component" value="Unassembled WGS sequence"/>
</dbReference>
<keyword evidence="4" id="KW-1185">Reference proteome</keyword>
<gene>
    <name evidence="3" type="ORF">B6C91_01785</name>
    <name evidence="2" type="ORF">B6D08_11080</name>
</gene>
<name>A0A242NF18_9GAMM</name>
<sequence length="79" mass="9126">MITARDFGKAFLWKANQEGITVGNLQLQKLAYYCQGYFIALHGEKLFDEKINVYNLGPVVTSLYREYKGVKEISLDKFK</sequence>
<reference evidence="4 5" key="1">
    <citation type="submission" date="2017-03" db="EMBL/GenBank/DDBJ databases">
        <title>Comparative genomics of honeybee gut symbionts reveal geographically distinct and subgroup specific antibiotic resistance.</title>
        <authorList>
            <person name="Ludvigsen J."/>
            <person name="Porcellato D."/>
            <person name="Labee-Lund T.M."/>
            <person name="Amdam G.V."/>
            <person name="Rudi K."/>
        </authorList>
    </citation>
    <scope>NUCLEOTIDE SEQUENCE [LARGE SCALE GENOMIC DNA]</scope>
    <source>
        <strain evidence="2 5">A-7-12</strain>
        <strain evidence="3 4">A-9-12</strain>
    </source>
</reference>
<dbReference type="InterPro" id="IPR025272">
    <property type="entry name" value="SocA_Panacea"/>
</dbReference>
<evidence type="ECO:0000313" key="3">
    <source>
        <dbReference type="EMBL" id="OTQ11595.1"/>
    </source>
</evidence>
<evidence type="ECO:0000259" key="1">
    <source>
        <dbReference type="Pfam" id="PF13274"/>
    </source>
</evidence>
<dbReference type="EMBL" id="NART01000004">
    <property type="protein sequence ID" value="OTQ11595.1"/>
    <property type="molecule type" value="Genomic_DNA"/>
</dbReference>
<dbReference type="OrthoDB" id="9799173at2"/>
<dbReference type="EMBL" id="NARP01000031">
    <property type="protein sequence ID" value="OTP98437.1"/>
    <property type="molecule type" value="Genomic_DNA"/>
</dbReference>
<evidence type="ECO:0000313" key="2">
    <source>
        <dbReference type="EMBL" id="OTP98437.1"/>
    </source>
</evidence>
<organism evidence="2 5">
    <name type="scientific">Gilliamella apicola</name>
    <dbReference type="NCBI Taxonomy" id="1196095"/>
    <lineage>
        <taxon>Bacteria</taxon>
        <taxon>Pseudomonadati</taxon>
        <taxon>Pseudomonadota</taxon>
        <taxon>Gammaproteobacteria</taxon>
        <taxon>Orbales</taxon>
        <taxon>Orbaceae</taxon>
        <taxon>Gilliamella</taxon>
    </lineage>
</organism>
<dbReference type="Pfam" id="PF13274">
    <property type="entry name" value="SocA_Panacea"/>
    <property type="match status" value="1"/>
</dbReference>
<evidence type="ECO:0000313" key="5">
    <source>
        <dbReference type="Proteomes" id="UP000194977"/>
    </source>
</evidence>
<evidence type="ECO:0000313" key="4">
    <source>
        <dbReference type="Proteomes" id="UP000194800"/>
    </source>
</evidence>
<feature type="domain" description="Antitoxin SocA-like Panacea" evidence="1">
    <location>
        <begin position="27"/>
        <end position="72"/>
    </location>
</feature>
<accession>A0A242NF18</accession>
<comment type="caution">
    <text evidence="2">The sequence shown here is derived from an EMBL/GenBank/DDBJ whole genome shotgun (WGS) entry which is preliminary data.</text>
</comment>
<proteinExistence type="predicted"/>
<dbReference type="Proteomes" id="UP000194800">
    <property type="component" value="Unassembled WGS sequence"/>
</dbReference>
<dbReference type="AlphaFoldDB" id="A0A242NF18"/>
<dbReference type="RefSeq" id="WP_086301413.1">
    <property type="nucleotide sequence ID" value="NZ_CAMLEZ010000017.1"/>
</dbReference>